<name>A0A2R6AB84_9ARCH</name>
<evidence type="ECO:0000313" key="2">
    <source>
        <dbReference type="Proteomes" id="UP000240880"/>
    </source>
</evidence>
<evidence type="ECO:0000313" key="1">
    <source>
        <dbReference type="EMBL" id="PSN83573.1"/>
    </source>
</evidence>
<accession>A0A2R6AB84</accession>
<organism evidence="1 2">
    <name type="scientific">Candidatus Marsarchaeota G1 archaeon OSP_D</name>
    <dbReference type="NCBI Taxonomy" id="1978155"/>
    <lineage>
        <taxon>Archaea</taxon>
        <taxon>Candidatus Marsarchaeota</taxon>
        <taxon>Candidatus Marsarchaeota group 1</taxon>
    </lineage>
</organism>
<proteinExistence type="predicted"/>
<sequence length="100" mass="11564">MRGCELDPLFERGERSVNLPLDVLPNLPPCFEETLLGDPKGAKKQFRCYHGYHVRVYDDHYEIHADKFDPRISPALHLMFDTPLMGVIVGYVLFKKLFGE</sequence>
<gene>
    <name evidence="1" type="ORF">B9Q01_04270</name>
</gene>
<dbReference type="Proteomes" id="UP000240880">
    <property type="component" value="Unassembled WGS sequence"/>
</dbReference>
<dbReference type="EMBL" id="NEXC01000020">
    <property type="protein sequence ID" value="PSN83573.1"/>
    <property type="molecule type" value="Genomic_DNA"/>
</dbReference>
<comment type="caution">
    <text evidence="1">The sequence shown here is derived from an EMBL/GenBank/DDBJ whole genome shotgun (WGS) entry which is preliminary data.</text>
</comment>
<dbReference type="AlphaFoldDB" id="A0A2R6AB84"/>
<protein>
    <submittedName>
        <fullName evidence="1">Uncharacterized protein</fullName>
    </submittedName>
</protein>
<reference evidence="1 2" key="1">
    <citation type="submission" date="2017-04" db="EMBL/GenBank/DDBJ databases">
        <title>Novel microbial lineages endemic to geothermal iron-oxide mats fill important gaps in the evolutionary history of Archaea.</title>
        <authorList>
            <person name="Jay Z.J."/>
            <person name="Beam J.P."/>
            <person name="Dlakic M."/>
            <person name="Rusch D.B."/>
            <person name="Kozubal M.A."/>
            <person name="Inskeep W.P."/>
        </authorList>
    </citation>
    <scope>NUCLEOTIDE SEQUENCE [LARGE SCALE GENOMIC DNA]</scope>
    <source>
        <strain evidence="1">OSP_D</strain>
    </source>
</reference>